<evidence type="ECO:0000259" key="1">
    <source>
        <dbReference type="Pfam" id="PF13847"/>
    </source>
</evidence>
<evidence type="ECO:0000313" key="2">
    <source>
        <dbReference type="EMBL" id="GFO58541.1"/>
    </source>
</evidence>
<dbReference type="Pfam" id="PF13847">
    <property type="entry name" value="Methyltransf_31"/>
    <property type="match status" value="1"/>
</dbReference>
<evidence type="ECO:0000313" key="3">
    <source>
        <dbReference type="Proteomes" id="UP000556026"/>
    </source>
</evidence>
<gene>
    <name evidence="2" type="ORF">GMST_08660</name>
</gene>
<organism evidence="2 3">
    <name type="scientific">Geomonas silvestris</name>
    <dbReference type="NCBI Taxonomy" id="2740184"/>
    <lineage>
        <taxon>Bacteria</taxon>
        <taxon>Pseudomonadati</taxon>
        <taxon>Thermodesulfobacteriota</taxon>
        <taxon>Desulfuromonadia</taxon>
        <taxon>Geobacterales</taxon>
        <taxon>Geobacteraceae</taxon>
        <taxon>Geomonas</taxon>
    </lineage>
</organism>
<dbReference type="RefSeq" id="WP_183353400.1">
    <property type="nucleotide sequence ID" value="NZ_BLXX01000002.1"/>
</dbReference>
<dbReference type="SUPFAM" id="SSF53335">
    <property type="entry name" value="S-adenosyl-L-methionine-dependent methyltransferases"/>
    <property type="match status" value="1"/>
</dbReference>
<dbReference type="EMBL" id="BLXX01000002">
    <property type="protein sequence ID" value="GFO58541.1"/>
    <property type="molecule type" value="Genomic_DNA"/>
</dbReference>
<proteinExistence type="predicted"/>
<dbReference type="InterPro" id="IPR029063">
    <property type="entry name" value="SAM-dependent_MTases_sf"/>
</dbReference>
<dbReference type="Proteomes" id="UP000556026">
    <property type="component" value="Unassembled WGS sequence"/>
</dbReference>
<dbReference type="Gene3D" id="3.40.50.150">
    <property type="entry name" value="Vaccinia Virus protein VP39"/>
    <property type="match status" value="1"/>
</dbReference>
<feature type="domain" description="Methyltransferase" evidence="1">
    <location>
        <begin position="31"/>
        <end position="144"/>
    </location>
</feature>
<dbReference type="InterPro" id="IPR025714">
    <property type="entry name" value="Methyltranfer_dom"/>
</dbReference>
<reference evidence="3" key="1">
    <citation type="submission" date="2020-06" db="EMBL/GenBank/DDBJ databases">
        <title>Draft genomic sequence of Geomonas sp. Red330.</title>
        <authorList>
            <person name="Itoh H."/>
            <person name="Zhenxing X."/>
            <person name="Ushijima N."/>
            <person name="Masuda Y."/>
            <person name="Shiratori Y."/>
            <person name="Senoo K."/>
        </authorList>
    </citation>
    <scope>NUCLEOTIDE SEQUENCE [LARGE SCALE GENOMIC DNA]</scope>
    <source>
        <strain evidence="3">Red330</strain>
    </source>
</reference>
<dbReference type="AlphaFoldDB" id="A0A6V8MEY0"/>
<keyword evidence="3" id="KW-1185">Reference proteome</keyword>
<comment type="caution">
    <text evidence="2">The sequence shown here is derived from an EMBL/GenBank/DDBJ whole genome shotgun (WGS) entry which is preliminary data.</text>
</comment>
<dbReference type="CDD" id="cd02440">
    <property type="entry name" value="AdoMet_MTases"/>
    <property type="match status" value="1"/>
</dbReference>
<sequence length="190" mass="20459">MSDKPIGAGKSSFELIDFPALLAELPMADDTCLLDLACGAGAYSLALAERLGKEAEIFAYDLWAEGIERLNREIEARQIKQIQAGLADVTQSIPLEDGCVDVCLMATVLHDFVAIKAEQGVLGELARVVKPGGTLAVVEFKVLDGPPGPPREVRISAETVAKLVCSHGFRLAGMKELGPYNYLSLFQRNK</sequence>
<name>A0A6V8MEY0_9BACT</name>
<protein>
    <recommendedName>
        <fullName evidence="1">Methyltransferase domain-containing protein</fullName>
    </recommendedName>
</protein>
<accession>A0A6V8MEY0</accession>